<dbReference type="GeneID" id="9059570"/>
<evidence type="ECO:0000313" key="2">
    <source>
        <dbReference type="EMBL" id="EER07105.1"/>
    </source>
</evidence>
<dbReference type="EMBL" id="GG680036">
    <property type="protein sequence ID" value="EER07105.1"/>
    <property type="molecule type" value="Genomic_DNA"/>
</dbReference>
<proteinExistence type="predicted"/>
<feature type="region of interest" description="Disordered" evidence="1">
    <location>
        <begin position="48"/>
        <end position="70"/>
    </location>
</feature>
<dbReference type="OrthoDB" id="2411602at2759"/>
<protein>
    <submittedName>
        <fullName evidence="2">Uncharacterized protein</fullName>
    </submittedName>
</protein>
<feature type="compositionally biased region" description="Basic and acidic residues" evidence="1">
    <location>
        <begin position="61"/>
        <end position="70"/>
    </location>
</feature>
<dbReference type="Proteomes" id="UP000007800">
    <property type="component" value="Unassembled WGS sequence"/>
</dbReference>
<name>C5L836_PERM5</name>
<organism evidence="3">
    <name type="scientific">Perkinsus marinus (strain ATCC 50983 / TXsc)</name>
    <dbReference type="NCBI Taxonomy" id="423536"/>
    <lineage>
        <taxon>Eukaryota</taxon>
        <taxon>Sar</taxon>
        <taxon>Alveolata</taxon>
        <taxon>Perkinsozoa</taxon>
        <taxon>Perkinsea</taxon>
        <taxon>Perkinsida</taxon>
        <taxon>Perkinsidae</taxon>
        <taxon>Perkinsus</taxon>
    </lineage>
</organism>
<dbReference type="InParanoid" id="C5L836"/>
<sequence>MQSRDKMPEVETELNSMYLTFEEDIAAVQALIEEGRKLGEADYAERRFYPSSGEESEVDLDSSRKETSTA</sequence>
<dbReference type="AlphaFoldDB" id="C5L836"/>
<evidence type="ECO:0000256" key="1">
    <source>
        <dbReference type="SAM" id="MobiDB-lite"/>
    </source>
</evidence>
<dbReference type="RefSeq" id="XP_002775289.1">
    <property type="nucleotide sequence ID" value="XM_002775243.1"/>
</dbReference>
<reference evidence="2 3" key="1">
    <citation type="submission" date="2008-07" db="EMBL/GenBank/DDBJ databases">
        <authorList>
            <person name="El-Sayed N."/>
            <person name="Caler E."/>
            <person name="Inman J."/>
            <person name="Amedeo P."/>
            <person name="Hass B."/>
            <person name="Wortman J."/>
        </authorList>
    </citation>
    <scope>NUCLEOTIDE SEQUENCE [LARGE SCALE GENOMIC DNA]</scope>
    <source>
        <strain evidence="3">ATCC 50983 / TXsc</strain>
    </source>
</reference>
<gene>
    <name evidence="2" type="ORF">Pmar_PMAR025254</name>
</gene>
<keyword evidence="3" id="KW-1185">Reference proteome</keyword>
<evidence type="ECO:0000313" key="3">
    <source>
        <dbReference type="Proteomes" id="UP000007800"/>
    </source>
</evidence>
<accession>C5L836</accession>